<dbReference type="EMBL" id="JADOXO010000412">
    <property type="protein sequence ID" value="KAF9805004.1"/>
    <property type="molecule type" value="Genomic_DNA"/>
</dbReference>
<dbReference type="SUPFAM" id="SSF52047">
    <property type="entry name" value="RNI-like"/>
    <property type="match status" value="1"/>
</dbReference>
<evidence type="ECO:0000313" key="1">
    <source>
        <dbReference type="EMBL" id="KAF9805004.1"/>
    </source>
</evidence>
<protein>
    <submittedName>
        <fullName evidence="1">Uncharacterized protein</fullName>
    </submittedName>
</protein>
<sequence>MWHGGGAKRLGYENRPFVPSHSWMGQSIYKHAAVTVLQLTNRTHRCVLTSTTVRPFVSIQESLPCPTINNKMSLTTGFPCYFYKTESGVALRLDTPQDFASFLQDIRQNGEPYLRVLRLSDVVCEMLTRQDHNKWLAYFAKVLSGASNLQELRLGHSQNLLLEPSSLSTSITNCRSLKVLELHAGGPLTIAMLPKMTGQLVHVVHQLGLGGIVERVGTELTNLSPILDTNILMSPAPHSVYTHLKGYEQEIDAEALRPSQALIIDDAERLAPEKSDRQEGAIVPRSKNVRSIPTGECLGPAHWHGFLKSPLNILMCRENWGGSRQTTVLSIPMVLFDKSAARRRLAIVTPPSKNIAELLQGCLWSLEPVPLTCHDRPIEAGGSLFQK</sequence>
<proteinExistence type="predicted"/>
<reference evidence="1" key="1">
    <citation type="submission" date="2020-11" db="EMBL/GenBank/DDBJ databases">
        <authorList>
            <person name="Koelle M."/>
            <person name="Horta M.A.C."/>
            <person name="Nowrousian M."/>
            <person name="Ohm R.A."/>
            <person name="Benz P."/>
            <person name="Pilgard A."/>
        </authorList>
    </citation>
    <scope>NUCLEOTIDE SEQUENCE</scope>
    <source>
        <strain evidence="1">FPRL280</strain>
    </source>
</reference>
<comment type="caution">
    <text evidence="1">The sequence shown here is derived from an EMBL/GenBank/DDBJ whole genome shotgun (WGS) entry which is preliminary data.</text>
</comment>
<accession>A0A8H7NUN0</accession>
<name>A0A8H7NUN0_9APHY</name>
<reference evidence="1" key="2">
    <citation type="journal article" name="Front. Microbiol.">
        <title>Degradative Capacity of Two Strains of Rhodonia placenta: From Phenotype to Genotype.</title>
        <authorList>
            <person name="Kolle M."/>
            <person name="Horta M.A.C."/>
            <person name="Nowrousian M."/>
            <person name="Ohm R.A."/>
            <person name="Benz J.P."/>
            <person name="Pilgard A."/>
        </authorList>
    </citation>
    <scope>NUCLEOTIDE SEQUENCE</scope>
    <source>
        <strain evidence="1">FPRL280</strain>
    </source>
</reference>
<gene>
    <name evidence="1" type="ORF">IEO21_09232</name>
</gene>
<dbReference type="AlphaFoldDB" id="A0A8H7NUN0"/>
<evidence type="ECO:0000313" key="2">
    <source>
        <dbReference type="Proteomes" id="UP000639403"/>
    </source>
</evidence>
<dbReference type="Proteomes" id="UP000639403">
    <property type="component" value="Unassembled WGS sequence"/>
</dbReference>
<organism evidence="1 2">
    <name type="scientific">Rhodonia placenta</name>
    <dbReference type="NCBI Taxonomy" id="104341"/>
    <lineage>
        <taxon>Eukaryota</taxon>
        <taxon>Fungi</taxon>
        <taxon>Dikarya</taxon>
        <taxon>Basidiomycota</taxon>
        <taxon>Agaricomycotina</taxon>
        <taxon>Agaricomycetes</taxon>
        <taxon>Polyporales</taxon>
        <taxon>Adustoporiaceae</taxon>
        <taxon>Rhodonia</taxon>
    </lineage>
</organism>